<evidence type="ECO:0000313" key="2">
    <source>
        <dbReference type="Proteomes" id="UP000226031"/>
    </source>
</evidence>
<accession>A0A2B7ZB29</accession>
<keyword evidence="2" id="KW-1185">Reference proteome</keyword>
<gene>
    <name evidence="1" type="ORF">GX50_06906</name>
</gene>
<name>A0A2B7ZB29_9EURO</name>
<dbReference type="Proteomes" id="UP000226031">
    <property type="component" value="Unassembled WGS sequence"/>
</dbReference>
<dbReference type="AlphaFoldDB" id="A0A2B7ZB29"/>
<feature type="non-terminal residue" evidence="1">
    <location>
        <position position="1"/>
    </location>
</feature>
<reference evidence="1 2" key="1">
    <citation type="submission" date="2017-10" db="EMBL/GenBank/DDBJ databases">
        <title>Comparative genomics in systemic dimorphic fungi from Ajellomycetaceae.</title>
        <authorList>
            <person name="Munoz J.F."/>
            <person name="Mcewen J.G."/>
            <person name="Clay O.K."/>
            <person name="Cuomo C.A."/>
        </authorList>
    </citation>
    <scope>NUCLEOTIDE SEQUENCE [LARGE SCALE GENOMIC DNA]</scope>
    <source>
        <strain evidence="1 2">UAMH4076</strain>
    </source>
</reference>
<protein>
    <submittedName>
        <fullName evidence="1">Uncharacterized protein</fullName>
    </submittedName>
</protein>
<sequence length="79" mass="8460">ANRLVSTSSLGLNWPAAEAKEELDALKSAEPERLVKAIYSTCPNLLTGLSPKHDDDDDDVDVDVEQLTVGVKPLTLSAL</sequence>
<comment type="caution">
    <text evidence="1">The sequence shown here is derived from an EMBL/GenBank/DDBJ whole genome shotgun (WGS) entry which is preliminary data.</text>
</comment>
<organism evidence="1 2">
    <name type="scientific">[Emmonsia] crescens</name>
    <dbReference type="NCBI Taxonomy" id="73230"/>
    <lineage>
        <taxon>Eukaryota</taxon>
        <taxon>Fungi</taxon>
        <taxon>Dikarya</taxon>
        <taxon>Ascomycota</taxon>
        <taxon>Pezizomycotina</taxon>
        <taxon>Eurotiomycetes</taxon>
        <taxon>Eurotiomycetidae</taxon>
        <taxon>Onygenales</taxon>
        <taxon>Ajellomycetaceae</taxon>
        <taxon>Emergomyces</taxon>
    </lineage>
</organism>
<dbReference type="EMBL" id="PDND01000178">
    <property type="protein sequence ID" value="PGH30348.1"/>
    <property type="molecule type" value="Genomic_DNA"/>
</dbReference>
<evidence type="ECO:0000313" key="1">
    <source>
        <dbReference type="EMBL" id="PGH30348.1"/>
    </source>
</evidence>
<proteinExistence type="predicted"/>